<dbReference type="InterPro" id="IPR009057">
    <property type="entry name" value="Homeodomain-like_sf"/>
</dbReference>
<reference evidence="2 3" key="1">
    <citation type="submission" date="2021-03" db="EMBL/GenBank/DDBJ databases">
        <title>Complete genome of Streptomyces formicae strain 1H-GS9 (DSM 100524).</title>
        <authorList>
            <person name="Atanasov K.E."/>
            <person name="Altabella T."/>
            <person name="Ferrer A."/>
        </authorList>
    </citation>
    <scope>NUCLEOTIDE SEQUENCE [LARGE SCALE GENOMIC DNA]</scope>
    <source>
        <strain evidence="2 3">1H-GS9</strain>
    </source>
</reference>
<feature type="region of interest" description="Disordered" evidence="1">
    <location>
        <begin position="67"/>
        <end position="99"/>
    </location>
</feature>
<name>A0ABY3WNJ2_9ACTN</name>
<dbReference type="SUPFAM" id="SSF46689">
    <property type="entry name" value="Homeodomain-like"/>
    <property type="match status" value="1"/>
</dbReference>
<protein>
    <submittedName>
        <fullName evidence="2">Helix-turn-helix domain-containing protein</fullName>
    </submittedName>
</protein>
<evidence type="ECO:0000256" key="1">
    <source>
        <dbReference type="SAM" id="MobiDB-lite"/>
    </source>
</evidence>
<evidence type="ECO:0000313" key="3">
    <source>
        <dbReference type="Proteomes" id="UP000828924"/>
    </source>
</evidence>
<dbReference type="CDD" id="cd00093">
    <property type="entry name" value="HTH_XRE"/>
    <property type="match status" value="1"/>
</dbReference>
<evidence type="ECO:0000313" key="2">
    <source>
        <dbReference type="EMBL" id="UNM12357.1"/>
    </source>
</evidence>
<organism evidence="2 3">
    <name type="scientific">Streptomyces formicae</name>
    <dbReference type="NCBI Taxonomy" id="1616117"/>
    <lineage>
        <taxon>Bacteria</taxon>
        <taxon>Bacillati</taxon>
        <taxon>Actinomycetota</taxon>
        <taxon>Actinomycetes</taxon>
        <taxon>Kitasatosporales</taxon>
        <taxon>Streptomycetaceae</taxon>
        <taxon>Streptomyces</taxon>
    </lineage>
</organism>
<accession>A0ABY3WNJ2</accession>
<sequence>MPPKKKVDLPDHVREAALADVELSHQQALDAEERDRVRVFLATEQGLSTYEIADRLGVSQQTVSNWRRQGEEVYRRREAARSRRSGNDPDRPTELGAVG</sequence>
<keyword evidence="3" id="KW-1185">Reference proteome</keyword>
<dbReference type="RefSeq" id="WP_242330965.1">
    <property type="nucleotide sequence ID" value="NZ_CP071872.1"/>
</dbReference>
<gene>
    <name evidence="2" type="ORF">J4032_13130</name>
</gene>
<dbReference type="EMBL" id="CP071872">
    <property type="protein sequence ID" value="UNM12357.1"/>
    <property type="molecule type" value="Genomic_DNA"/>
</dbReference>
<dbReference type="InterPro" id="IPR001387">
    <property type="entry name" value="Cro/C1-type_HTH"/>
</dbReference>
<proteinExistence type="predicted"/>
<dbReference type="Proteomes" id="UP000828924">
    <property type="component" value="Chromosome"/>
</dbReference>
<feature type="compositionally biased region" description="Basic and acidic residues" evidence="1">
    <location>
        <begin position="68"/>
        <end position="93"/>
    </location>
</feature>
<dbReference type="Gene3D" id="1.10.10.60">
    <property type="entry name" value="Homeodomain-like"/>
    <property type="match status" value="1"/>
</dbReference>
<dbReference type="Pfam" id="PF13384">
    <property type="entry name" value="HTH_23"/>
    <property type="match status" value="1"/>
</dbReference>